<evidence type="ECO:0000256" key="10">
    <source>
        <dbReference type="ARBA" id="ARBA00048167"/>
    </source>
</evidence>
<dbReference type="GO" id="GO:0005737">
    <property type="term" value="C:cytoplasm"/>
    <property type="evidence" value="ECO:0007669"/>
    <property type="project" value="TreeGrafter"/>
</dbReference>
<dbReference type="InterPro" id="IPR029063">
    <property type="entry name" value="SAM-dependent_MTases_sf"/>
</dbReference>
<evidence type="ECO:0000256" key="2">
    <source>
        <dbReference type="ARBA" id="ARBA00022603"/>
    </source>
</evidence>
<organism evidence="12 13">
    <name type="scientific">Skeletonema marinoi</name>
    <dbReference type="NCBI Taxonomy" id="267567"/>
    <lineage>
        <taxon>Eukaryota</taxon>
        <taxon>Sar</taxon>
        <taxon>Stramenopiles</taxon>
        <taxon>Ochrophyta</taxon>
        <taxon>Bacillariophyta</taxon>
        <taxon>Coscinodiscophyceae</taxon>
        <taxon>Thalassiosirophycidae</taxon>
        <taxon>Thalassiosirales</taxon>
        <taxon>Skeletonemataceae</taxon>
        <taxon>Skeletonema</taxon>
        <taxon>Skeletonema marinoi-dohrnii complex</taxon>
    </lineage>
</organism>
<evidence type="ECO:0000313" key="12">
    <source>
        <dbReference type="EMBL" id="KAK1738645.1"/>
    </source>
</evidence>
<gene>
    <name evidence="12" type="ORF">QTG54_010675</name>
</gene>
<dbReference type="EMBL" id="JATAAI010000020">
    <property type="protein sequence ID" value="KAK1738645.1"/>
    <property type="molecule type" value="Genomic_DNA"/>
</dbReference>
<feature type="compositionally biased region" description="Low complexity" evidence="11">
    <location>
        <begin position="12"/>
        <end position="23"/>
    </location>
</feature>
<dbReference type="PANTHER" id="PTHR12753:SF0">
    <property type="entry name" value="ALPHA N-TERMINAL PROTEIN METHYLTRANSFERASE 1"/>
    <property type="match status" value="1"/>
</dbReference>
<comment type="catalytic activity">
    <reaction evidence="9">
        <text>N-terminal L-prolyl-L-prolyl-L-lysyl-[protein] + 2 S-adenosyl-L-methionine = N-terminal N,N-dimethyl-L-prolyl-L-prolyl-L-lysyl-[protein] + 2 S-adenosyl-L-homocysteine + 2 H(+)</text>
        <dbReference type="Rhea" id="RHEA:54736"/>
        <dbReference type="Rhea" id="RHEA-COMP:13787"/>
        <dbReference type="Rhea" id="RHEA-COMP:13974"/>
        <dbReference type="ChEBI" id="CHEBI:15378"/>
        <dbReference type="ChEBI" id="CHEBI:57856"/>
        <dbReference type="ChEBI" id="CHEBI:59789"/>
        <dbReference type="ChEBI" id="CHEBI:138059"/>
        <dbReference type="ChEBI" id="CHEBI:138318"/>
        <dbReference type="EC" id="2.1.1.244"/>
    </reaction>
</comment>
<dbReference type="Gene3D" id="3.40.50.150">
    <property type="entry name" value="Vaccinia Virus protein VP39"/>
    <property type="match status" value="2"/>
</dbReference>
<dbReference type="Proteomes" id="UP001224775">
    <property type="component" value="Unassembled WGS sequence"/>
</dbReference>
<keyword evidence="2 12" id="KW-0489">Methyltransferase</keyword>
<proteinExistence type="inferred from homology"/>
<evidence type="ECO:0000256" key="11">
    <source>
        <dbReference type="SAM" id="MobiDB-lite"/>
    </source>
</evidence>
<evidence type="ECO:0000256" key="1">
    <source>
        <dbReference type="ARBA" id="ARBA00009059"/>
    </source>
</evidence>
<evidence type="ECO:0000256" key="7">
    <source>
        <dbReference type="ARBA" id="ARBA00043129"/>
    </source>
</evidence>
<evidence type="ECO:0000256" key="5">
    <source>
        <dbReference type="ARBA" id="ARBA00039112"/>
    </source>
</evidence>
<dbReference type="GO" id="GO:0032259">
    <property type="term" value="P:methylation"/>
    <property type="evidence" value="ECO:0007669"/>
    <property type="project" value="UniProtKB-KW"/>
</dbReference>
<keyword evidence="4" id="KW-0949">S-adenosyl-L-methionine</keyword>
<keyword evidence="3 12" id="KW-0808">Transferase</keyword>
<comment type="catalytic activity">
    <reaction evidence="10">
        <text>N-terminal L-alanyl-L-prolyl-L-lysyl-[protein] + 3 S-adenosyl-L-methionine = N-terminal N,N,N-trimethyl-L-alanyl-L-prolyl-L-lysyl-[protein] + 3 S-adenosyl-L-homocysteine + 3 H(+)</text>
        <dbReference type="Rhea" id="RHEA:54712"/>
        <dbReference type="Rhea" id="RHEA-COMP:13785"/>
        <dbReference type="Rhea" id="RHEA-COMP:13971"/>
        <dbReference type="ChEBI" id="CHEBI:15378"/>
        <dbReference type="ChEBI" id="CHEBI:57856"/>
        <dbReference type="ChEBI" id="CHEBI:59789"/>
        <dbReference type="ChEBI" id="CHEBI:138057"/>
        <dbReference type="ChEBI" id="CHEBI:138315"/>
        <dbReference type="EC" id="2.1.1.244"/>
    </reaction>
</comment>
<evidence type="ECO:0000313" key="13">
    <source>
        <dbReference type="Proteomes" id="UP001224775"/>
    </source>
</evidence>
<dbReference type="SUPFAM" id="SSF53335">
    <property type="entry name" value="S-adenosyl-L-methionine-dependent methyltransferases"/>
    <property type="match status" value="2"/>
</dbReference>
<evidence type="ECO:0000256" key="9">
    <source>
        <dbReference type="ARBA" id="ARBA00047885"/>
    </source>
</evidence>
<dbReference type="GO" id="GO:0071885">
    <property type="term" value="F:N-terminal protein N-methyltransferase activity"/>
    <property type="evidence" value="ECO:0007669"/>
    <property type="project" value="UniProtKB-EC"/>
</dbReference>
<dbReference type="CDD" id="cd02440">
    <property type="entry name" value="AdoMet_MTases"/>
    <property type="match status" value="2"/>
</dbReference>
<evidence type="ECO:0000256" key="6">
    <source>
        <dbReference type="ARBA" id="ARBA00039449"/>
    </source>
</evidence>
<keyword evidence="13" id="KW-1185">Reference proteome</keyword>
<comment type="catalytic activity">
    <reaction evidence="8">
        <text>N-terminal L-seryl-L-prolyl-L-lysyl-[protein] + 3 S-adenosyl-L-methionine = N-terminal N,N,N-trimethyl-L-seryl-L-prolyl-L-lysyl-[protein] + 3 S-adenosyl-L-homocysteine + 3 H(+)</text>
        <dbReference type="Rhea" id="RHEA:54724"/>
        <dbReference type="Rhea" id="RHEA-COMP:13789"/>
        <dbReference type="Rhea" id="RHEA-COMP:13973"/>
        <dbReference type="ChEBI" id="CHEBI:15378"/>
        <dbReference type="ChEBI" id="CHEBI:57856"/>
        <dbReference type="ChEBI" id="CHEBI:59789"/>
        <dbReference type="ChEBI" id="CHEBI:138061"/>
        <dbReference type="ChEBI" id="CHEBI:138317"/>
        <dbReference type="EC" id="2.1.1.244"/>
    </reaction>
</comment>
<dbReference type="Pfam" id="PF05891">
    <property type="entry name" value="Methyltransf_PK"/>
    <property type="match status" value="2"/>
</dbReference>
<comment type="caution">
    <text evidence="12">The sequence shown here is derived from an EMBL/GenBank/DDBJ whole genome shotgun (WGS) entry which is preliminary data.</text>
</comment>
<dbReference type="PANTHER" id="PTHR12753">
    <property type="entry name" value="AD-003 - RELATED"/>
    <property type="match status" value="1"/>
</dbReference>
<sequence length="538" mass="60138">MKTSKKKNQGVAKTTATRTTTSAAATRISRKRIIHGDNIKGCDDVGNYFNTQDELAQHQKINRDGWYASTKTYWLKDGSGGYGGSTDEEAMVGDRGGEVDSTEGLAFLDRVVSENSNYNHIKKLKFARAIDAGAGVGRVTKHILLKRYDTVQLVEADSGWSKRSKTYLGRKRAARCTFTCSRIEELDQDSDDTSSIDLVWLQWTLQYLTDADAVETLQNLAARLILKTGIFIVKENRPYGAARQDRFQMDTPGVSGRYDITRLAMKTSKKKNPGAAVTAIVTRIIHGDSIKGSDDLGNYYNTQAELAQHQAINRDGWYATNKDWWEQDGGGGYGGSTDEEAMIGDGGGEADGVEGLAFLDRLILESSSKNNSKKLKFARAIDAGAGVGRVTKHILLKRYDCVQLVEADSGWSKRSKTYLGRKRAARCTFTCSRIEELDQDSDDTSRIDLVWLQWTLQYLTDADAVETLQNLAARLIIRTGILIVKENRPYGAARQDRFQMDTPGVSGRYDITRIVCDNRKNKYDYQTREYSQFKPFIL</sequence>
<dbReference type="InterPro" id="IPR008576">
    <property type="entry name" value="MeTrfase_NTM1"/>
</dbReference>
<evidence type="ECO:0000256" key="8">
    <source>
        <dbReference type="ARBA" id="ARBA00047306"/>
    </source>
</evidence>
<evidence type="ECO:0000256" key="3">
    <source>
        <dbReference type="ARBA" id="ARBA00022679"/>
    </source>
</evidence>
<feature type="region of interest" description="Disordered" evidence="11">
    <location>
        <begin position="1"/>
        <end position="23"/>
    </location>
</feature>
<accession>A0AAD9DAG8</accession>
<evidence type="ECO:0000256" key="4">
    <source>
        <dbReference type="ARBA" id="ARBA00022691"/>
    </source>
</evidence>
<name>A0AAD9DAG8_9STRA</name>
<reference evidence="12" key="1">
    <citation type="submission" date="2023-06" db="EMBL/GenBank/DDBJ databases">
        <title>Survivors Of The Sea: Transcriptome response of Skeletonema marinoi to long-term dormancy.</title>
        <authorList>
            <person name="Pinder M.I.M."/>
            <person name="Kourtchenko O."/>
            <person name="Robertson E.K."/>
            <person name="Larsson T."/>
            <person name="Maumus F."/>
            <person name="Osuna-Cruz C.M."/>
            <person name="Vancaester E."/>
            <person name="Stenow R."/>
            <person name="Vandepoele K."/>
            <person name="Ploug H."/>
            <person name="Bruchert V."/>
            <person name="Godhe A."/>
            <person name="Topel M."/>
        </authorList>
    </citation>
    <scope>NUCLEOTIDE SEQUENCE</scope>
    <source>
        <strain evidence="12">R05AC</strain>
    </source>
</reference>
<dbReference type="EC" id="2.1.1.244" evidence="5"/>
<protein>
    <recommendedName>
        <fullName evidence="6">Alpha N-terminal protein methyltransferase 1</fullName>
        <ecNumber evidence="5">2.1.1.244</ecNumber>
    </recommendedName>
    <alternativeName>
        <fullName evidence="7">X-Pro-Lys N-terminal protein methyltransferase 1</fullName>
    </alternativeName>
</protein>
<dbReference type="AlphaFoldDB" id="A0AAD9DAG8"/>
<comment type="similarity">
    <text evidence="1">Belongs to the methyltransferase superfamily. NTM1 family.</text>
</comment>